<reference evidence="11" key="1">
    <citation type="submission" date="2017-03" db="EMBL/GenBank/DDBJ databases">
        <title>Genomes of endolithic fungi from Antarctica.</title>
        <authorList>
            <person name="Coleine C."/>
            <person name="Masonjones S."/>
            <person name="Stajich J.E."/>
        </authorList>
    </citation>
    <scope>NUCLEOTIDE SEQUENCE [LARGE SCALE GENOMIC DNA]</scope>
    <source>
        <strain evidence="11">CCFEE 5527</strain>
    </source>
</reference>
<evidence type="ECO:0000256" key="8">
    <source>
        <dbReference type="SAM" id="MobiDB-lite"/>
    </source>
</evidence>
<feature type="domain" description="FAD/NAD(P)-binding" evidence="9">
    <location>
        <begin position="42"/>
        <end position="245"/>
    </location>
</feature>
<keyword evidence="3" id="KW-0285">Flavoprotein</keyword>
<accession>A0A1V8TJ00</accession>
<dbReference type="GO" id="GO:0004497">
    <property type="term" value="F:monooxygenase activity"/>
    <property type="evidence" value="ECO:0007669"/>
    <property type="project" value="UniProtKB-KW"/>
</dbReference>
<name>A0A1V8TJ00_9PEZI</name>
<sequence>MHTPNGANGYVHTNGVSTADGNATNGHAASDGKAAPVELELDALIVGAGFAGVYLLHRLRQEGYNIKIAEAGTAIGGVWHWNSYPGARVDSQYPIYALSIPEVYKTWQWKQQYPGQKELKQYFEHVDKVLDVGRDTLFGTTVLTAVFDESTDKWRIECENGTRITCRYFLSCIGFAAKRHYPDFEGLDSFKGYMCHSSFWPHEGVDVKGKKVAVIGTGATGIQIAQETAKEASHLTCFVRTPNHCIPMQQGHVDPEQQVRDLATIHDRLTKKRFESLGGMLYPDAAKNVFDDSPEDRRATLEEAWRLGGFRLTSAYKDVLTSEAANAEVYKFWVEKRRAQMTDPVKRDLLAPEEAVHFIFGKRPSLEQDYYEQMDKPHVTLVNVKTNPVSHVLSNGIVTADGTLHEIDILAIATGFDAMVGGYKHLDITGLHGETLKTHWEKGVYTYLGMTVANFPNLMYTYGPHSPTAYANGPSIVEPQAEWIVSVMDKMREEGKTRITATAEAEREWKEEIRKLHSTSLRDRIDGWYNGTNIPGNVKQPLNYNGGIPLYLETIRATLENFDGFEVK</sequence>
<evidence type="ECO:0000256" key="1">
    <source>
        <dbReference type="ARBA" id="ARBA00001974"/>
    </source>
</evidence>
<feature type="region of interest" description="Disordered" evidence="8">
    <location>
        <begin position="1"/>
        <end position="30"/>
    </location>
</feature>
<keyword evidence="4" id="KW-0274">FAD</keyword>
<dbReference type="PRINTS" id="PR00411">
    <property type="entry name" value="PNDRDTASEI"/>
</dbReference>
<feature type="compositionally biased region" description="Polar residues" evidence="8">
    <location>
        <begin position="14"/>
        <end position="27"/>
    </location>
</feature>
<dbReference type="Proteomes" id="UP000192596">
    <property type="component" value="Unassembled WGS sequence"/>
</dbReference>
<evidence type="ECO:0000256" key="4">
    <source>
        <dbReference type="ARBA" id="ARBA00022827"/>
    </source>
</evidence>
<dbReference type="InterPro" id="IPR050775">
    <property type="entry name" value="FAD-binding_Monooxygenases"/>
</dbReference>
<dbReference type="PANTHER" id="PTHR43098:SF3">
    <property type="entry name" value="L-ORNITHINE N(5)-MONOOXYGENASE-RELATED"/>
    <property type="match status" value="1"/>
</dbReference>
<dbReference type="EMBL" id="NAJO01000007">
    <property type="protein sequence ID" value="OQO11346.1"/>
    <property type="molecule type" value="Genomic_DNA"/>
</dbReference>
<comment type="caution">
    <text evidence="10">The sequence shown here is derived from an EMBL/GenBank/DDBJ whole genome shotgun (WGS) entry which is preliminary data.</text>
</comment>
<dbReference type="OrthoDB" id="66881at2759"/>
<evidence type="ECO:0000256" key="6">
    <source>
        <dbReference type="ARBA" id="ARBA00023002"/>
    </source>
</evidence>
<dbReference type="InParanoid" id="A0A1V8TJ00"/>
<keyword evidence="7" id="KW-0503">Monooxygenase</keyword>
<evidence type="ECO:0000313" key="11">
    <source>
        <dbReference type="Proteomes" id="UP000192596"/>
    </source>
</evidence>
<keyword evidence="6" id="KW-0560">Oxidoreductase</keyword>
<dbReference type="InterPro" id="IPR023753">
    <property type="entry name" value="FAD/NAD-binding_dom"/>
</dbReference>
<organism evidence="10 11">
    <name type="scientific">Cryoendolithus antarcticus</name>
    <dbReference type="NCBI Taxonomy" id="1507870"/>
    <lineage>
        <taxon>Eukaryota</taxon>
        <taxon>Fungi</taxon>
        <taxon>Dikarya</taxon>
        <taxon>Ascomycota</taxon>
        <taxon>Pezizomycotina</taxon>
        <taxon>Dothideomycetes</taxon>
        <taxon>Dothideomycetidae</taxon>
        <taxon>Cladosporiales</taxon>
        <taxon>Cladosporiaceae</taxon>
        <taxon>Cryoendolithus</taxon>
    </lineage>
</organism>
<evidence type="ECO:0000256" key="5">
    <source>
        <dbReference type="ARBA" id="ARBA00022857"/>
    </source>
</evidence>
<proteinExistence type="inferred from homology"/>
<gene>
    <name evidence="10" type="ORF">B0A48_05602</name>
</gene>
<comment type="similarity">
    <text evidence="2">Belongs to the FAD-binding monooxygenase family.</text>
</comment>
<keyword evidence="5" id="KW-0521">NADP</keyword>
<keyword evidence="11" id="KW-1185">Reference proteome</keyword>
<dbReference type="InterPro" id="IPR036188">
    <property type="entry name" value="FAD/NAD-bd_sf"/>
</dbReference>
<evidence type="ECO:0000256" key="7">
    <source>
        <dbReference type="ARBA" id="ARBA00023033"/>
    </source>
</evidence>
<evidence type="ECO:0000259" key="9">
    <source>
        <dbReference type="Pfam" id="PF07992"/>
    </source>
</evidence>
<dbReference type="Gene3D" id="3.50.50.60">
    <property type="entry name" value="FAD/NAD(P)-binding domain"/>
    <property type="match status" value="2"/>
</dbReference>
<protein>
    <recommendedName>
        <fullName evidence="9">FAD/NAD(P)-binding domain-containing protein</fullName>
    </recommendedName>
</protein>
<comment type="cofactor">
    <cofactor evidence="1">
        <name>FAD</name>
        <dbReference type="ChEBI" id="CHEBI:57692"/>
    </cofactor>
</comment>
<evidence type="ECO:0000256" key="3">
    <source>
        <dbReference type="ARBA" id="ARBA00022630"/>
    </source>
</evidence>
<dbReference type="SUPFAM" id="SSF51905">
    <property type="entry name" value="FAD/NAD(P)-binding domain"/>
    <property type="match status" value="2"/>
</dbReference>
<dbReference type="Pfam" id="PF07992">
    <property type="entry name" value="Pyr_redox_2"/>
    <property type="match status" value="1"/>
</dbReference>
<evidence type="ECO:0000256" key="2">
    <source>
        <dbReference type="ARBA" id="ARBA00010139"/>
    </source>
</evidence>
<dbReference type="AlphaFoldDB" id="A0A1V8TJ00"/>
<dbReference type="PANTHER" id="PTHR43098">
    <property type="entry name" value="L-ORNITHINE N(5)-MONOOXYGENASE-RELATED"/>
    <property type="match status" value="1"/>
</dbReference>
<evidence type="ECO:0000313" key="10">
    <source>
        <dbReference type="EMBL" id="OQO11346.1"/>
    </source>
</evidence>